<dbReference type="PANTHER" id="PTHR30621:SF0">
    <property type="entry name" value="BIFUNCTIONAL GLUTAMINE SYNTHETASE ADENYLYLTRANSFERASE_ADENYLYL-REMOVING ENZYME"/>
    <property type="match status" value="1"/>
</dbReference>
<dbReference type="PANTHER" id="PTHR30621">
    <property type="entry name" value="GLUTAMINE SYNTHETASE ADENYLYLTRANSFERASE"/>
    <property type="match status" value="1"/>
</dbReference>
<dbReference type="Gene3D" id="1.20.120.330">
    <property type="entry name" value="Nucleotidyltransferases domain 2"/>
    <property type="match status" value="2"/>
</dbReference>
<dbReference type="GO" id="GO:0016874">
    <property type="term" value="F:ligase activity"/>
    <property type="evidence" value="ECO:0007669"/>
    <property type="project" value="UniProtKB-KW"/>
</dbReference>
<comment type="cofactor">
    <cofactor evidence="7">
        <name>Mg(2+)</name>
        <dbReference type="ChEBI" id="CHEBI:18420"/>
    </cofactor>
</comment>
<dbReference type="CDD" id="cd05401">
    <property type="entry name" value="NT_GlnE_GlnD_like"/>
    <property type="match status" value="2"/>
</dbReference>
<feature type="region of interest" description="Adenylyl transferase" evidence="7">
    <location>
        <begin position="434"/>
        <end position="918"/>
    </location>
</feature>
<dbReference type="NCBIfam" id="NF008292">
    <property type="entry name" value="PRK11072.1"/>
    <property type="match status" value="1"/>
</dbReference>
<evidence type="ECO:0000313" key="11">
    <source>
        <dbReference type="Proteomes" id="UP000666369"/>
    </source>
</evidence>
<dbReference type="SUPFAM" id="SSF81593">
    <property type="entry name" value="Nucleotidyltransferase substrate binding subunit/domain"/>
    <property type="match status" value="2"/>
</dbReference>
<dbReference type="Pfam" id="PF03710">
    <property type="entry name" value="GlnE"/>
    <property type="match status" value="2"/>
</dbReference>
<dbReference type="EC" id="2.7.7.89" evidence="7"/>
<evidence type="ECO:0000256" key="1">
    <source>
        <dbReference type="ARBA" id="ARBA00022679"/>
    </source>
</evidence>
<keyword evidence="4 7" id="KW-0067">ATP-binding</keyword>
<reference evidence="10 11" key="1">
    <citation type="submission" date="2020-01" db="EMBL/GenBank/DDBJ databases">
        <authorList>
            <person name="Lee S.D."/>
        </authorList>
    </citation>
    <scope>NUCLEOTIDE SEQUENCE [LARGE SCALE GENOMIC DNA]</scope>
    <source>
        <strain evidence="10 11">SAP-35</strain>
    </source>
</reference>
<keyword evidence="10" id="KW-0436">Ligase</keyword>
<dbReference type="Proteomes" id="UP000666369">
    <property type="component" value="Unassembled WGS sequence"/>
</dbReference>
<evidence type="ECO:0000256" key="3">
    <source>
        <dbReference type="ARBA" id="ARBA00022741"/>
    </source>
</evidence>
<dbReference type="HAMAP" id="MF_00802">
    <property type="entry name" value="GlnE"/>
    <property type="match status" value="1"/>
</dbReference>
<feature type="domain" description="Glutamate-ammonia ligase adenylyltransferase repeated" evidence="8">
    <location>
        <begin position="28"/>
        <end position="247"/>
    </location>
</feature>
<gene>
    <name evidence="7 10" type="primary">glnE</name>
    <name evidence="10" type="ORF">GW587_17185</name>
</gene>
<keyword evidence="6 7" id="KW-0511">Multifunctional enzyme</keyword>
<keyword evidence="3 7" id="KW-0547">Nucleotide-binding</keyword>
<evidence type="ECO:0000313" key="10">
    <source>
        <dbReference type="EMBL" id="NGZ85983.1"/>
    </source>
</evidence>
<comment type="catalytic activity">
    <reaction evidence="7">
        <text>[glutamine synthetase]-O(4)-(5'-adenylyl)-L-tyrosine + phosphate = [glutamine synthetase]-L-tyrosine + ADP</text>
        <dbReference type="Rhea" id="RHEA:43716"/>
        <dbReference type="Rhea" id="RHEA-COMP:10660"/>
        <dbReference type="Rhea" id="RHEA-COMP:10661"/>
        <dbReference type="ChEBI" id="CHEBI:43474"/>
        <dbReference type="ChEBI" id="CHEBI:46858"/>
        <dbReference type="ChEBI" id="CHEBI:83624"/>
        <dbReference type="ChEBI" id="CHEBI:456216"/>
        <dbReference type="EC" id="2.7.7.89"/>
    </reaction>
</comment>
<feature type="region of interest" description="Adenylyl removase" evidence="7">
    <location>
        <begin position="1"/>
        <end position="422"/>
    </location>
</feature>
<dbReference type="InterPro" id="IPR023057">
    <property type="entry name" value="GlnE"/>
</dbReference>
<evidence type="ECO:0000256" key="5">
    <source>
        <dbReference type="ARBA" id="ARBA00022842"/>
    </source>
</evidence>
<comment type="caution">
    <text evidence="10">The sequence shown here is derived from an EMBL/GenBank/DDBJ whole genome shotgun (WGS) entry which is preliminary data.</text>
</comment>
<feature type="domain" description="Glutamate-ammonia ligase adenylyltransferase repeated" evidence="8">
    <location>
        <begin position="540"/>
        <end position="774"/>
    </location>
</feature>
<dbReference type="InterPro" id="IPR005190">
    <property type="entry name" value="GlnE_rpt_dom"/>
</dbReference>
<dbReference type="GO" id="GO:0047388">
    <property type="term" value="F:[glutamine synthetase]-adenylyl-L-tyrosine phosphorylase activity"/>
    <property type="evidence" value="ECO:0007669"/>
    <property type="project" value="UniProtKB-EC"/>
</dbReference>
<dbReference type="EMBL" id="JAADJT010000007">
    <property type="protein sequence ID" value="NGZ85983.1"/>
    <property type="molecule type" value="Genomic_DNA"/>
</dbReference>
<reference evidence="11" key="2">
    <citation type="submission" date="2023-07" db="EMBL/GenBank/DDBJ databases">
        <title>Duganella aceri sp. nov., isolated from tree sap.</title>
        <authorList>
            <person name="Kim I.S."/>
        </authorList>
    </citation>
    <scope>NUCLEOTIDE SEQUENCE [LARGE SCALE GENOMIC DNA]</scope>
    <source>
        <strain evidence="11">SAP-35</strain>
    </source>
</reference>
<sequence length="918" mass="101178">MSAPSVSPSASRYYQRWLAAAPDRAAKADELTQLSLAQLDLAAFLTKESHAVPEGAPPLPLMRSMRRLRNLLVCGLIRRDLEGKANLAEVVETMTRFADFAIQRHMAELKMEMEAAHGVPVGRDSGLPQELMVLAMGKQGGGELNVSSDIDLIFVYPEDGDTAAGPGQRGLSNHEFFIRLGKKLIAALAEITEDGFTFRVDMALRPNGGSGPLAASLSMVEQYLIVQGREWERYAWVKARAVTGRPEDIAALDAIVRPFVFRRYLDFGVIDAIRNMHAQIRAEVNRQERLHPDRSNNVKLGRGGIREIEFLAQVFQLIRGGRDAALRDRSTRTTLRIIAEKGLLSHAIVYQLLASYTFLRNLEHRLQYLDDAQTHTLPANDADRLTVAQMMGLPDAATLLTQLEAHRQFVAGQFDEMFSDKTTGGEGDINPQSSNECADPDNREAMVARFAALGFDDAEGAAKRLIATWQAPRLQSLPEASRNRLLGLVNAALPLIVQASQESSGGNQQATLGRLLDFFEAIARRSAYLSLLTEYPHTLARVIRMVHASGWAAQFLSQHPILLDELLDDRVRNAVFDPVAVAADLELQLASAPGDTERQMDILREIHHAQLFHLLAQDLAGDLTVEKLADYLSALADTIVAAAIKAVWQTVATRHREVPQFAVIAYGKLGGKELGYVSDLDVIFLYDDADQEAPAQYAKLAQRFITWMTSHTSAGILFDIDTALRPDGASGMLVSSVAAFEKYQSNSAWVWEHQALTRARFCAGDAAIGQRFEQIRDTVLRKERPADGPLKQEVLAMRKRMVDAKPNHTALFDLKQDPGGMIDIEFIVQFLVLQYSAAWPQLTLNTGNIALLKLCAELGLIDAGLAAKVGDAYRKLRKLQHQLRLQGQDLARVDPALVADEAAQVSILWQAIFGAGVA</sequence>
<name>A0ABX0FN29_9BURK</name>
<dbReference type="GO" id="GO:0008882">
    <property type="term" value="F:[glutamate-ammonia-ligase] adenylyltransferase activity"/>
    <property type="evidence" value="ECO:0007669"/>
    <property type="project" value="UniProtKB-EC"/>
</dbReference>
<organism evidence="10 11">
    <name type="scientific">Duganella aceris</name>
    <dbReference type="NCBI Taxonomy" id="2703883"/>
    <lineage>
        <taxon>Bacteria</taxon>
        <taxon>Pseudomonadati</taxon>
        <taxon>Pseudomonadota</taxon>
        <taxon>Betaproteobacteria</taxon>
        <taxon>Burkholderiales</taxon>
        <taxon>Oxalobacteraceae</taxon>
        <taxon>Telluria group</taxon>
        <taxon>Duganella</taxon>
    </lineage>
</organism>
<comment type="similarity">
    <text evidence="7">Belongs to the GlnE family.</text>
</comment>
<keyword evidence="11" id="KW-1185">Reference proteome</keyword>
<proteinExistence type="inferred from homology"/>
<dbReference type="RefSeq" id="WP_166105480.1">
    <property type="nucleotide sequence ID" value="NZ_JAADJT010000007.1"/>
</dbReference>
<keyword evidence="2 7" id="KW-0548">Nucleotidyltransferase</keyword>
<evidence type="ECO:0000256" key="7">
    <source>
        <dbReference type="HAMAP-Rule" id="MF_00802"/>
    </source>
</evidence>
<evidence type="ECO:0000256" key="6">
    <source>
        <dbReference type="ARBA" id="ARBA00023268"/>
    </source>
</evidence>
<feature type="domain" description="PII-uridylyltransferase/Glutamine-synthetase adenylyltransferase" evidence="9">
    <location>
        <begin position="799"/>
        <end position="887"/>
    </location>
</feature>
<dbReference type="InterPro" id="IPR013546">
    <property type="entry name" value="PII_UdlTrfase/GS_AdlTrfase"/>
</dbReference>
<evidence type="ECO:0000259" key="9">
    <source>
        <dbReference type="Pfam" id="PF08335"/>
    </source>
</evidence>
<keyword evidence="1 7" id="KW-0808">Transferase</keyword>
<dbReference type="EC" id="2.7.7.42" evidence="7"/>
<evidence type="ECO:0000259" key="8">
    <source>
        <dbReference type="Pfam" id="PF03710"/>
    </source>
</evidence>
<dbReference type="SUPFAM" id="SSF81301">
    <property type="entry name" value="Nucleotidyltransferase"/>
    <property type="match status" value="2"/>
</dbReference>
<dbReference type="InterPro" id="IPR043519">
    <property type="entry name" value="NT_sf"/>
</dbReference>
<evidence type="ECO:0000256" key="2">
    <source>
        <dbReference type="ARBA" id="ARBA00022695"/>
    </source>
</evidence>
<dbReference type="Pfam" id="PF08335">
    <property type="entry name" value="GlnD_UR_UTase"/>
    <property type="match status" value="2"/>
</dbReference>
<feature type="domain" description="PII-uridylyltransferase/Glutamine-synthetase adenylyltransferase" evidence="9">
    <location>
        <begin position="274"/>
        <end position="418"/>
    </location>
</feature>
<evidence type="ECO:0000256" key="4">
    <source>
        <dbReference type="ARBA" id="ARBA00022840"/>
    </source>
</evidence>
<dbReference type="Gene3D" id="1.20.120.1510">
    <property type="match status" value="1"/>
</dbReference>
<comment type="function">
    <text evidence="7">Involved in the regulation of glutamine synthetase GlnA, a key enzyme in the process to assimilate ammonia. When cellular nitrogen levels are high, the C-terminal adenylyl transferase (AT) inactivates GlnA by covalent transfer of an adenylyl group from ATP to specific tyrosine residue of GlnA, thus reducing its activity. Conversely, when nitrogen levels are low, the N-terminal adenylyl removase (AR) activates GlnA by removing the adenylyl group by phosphorolysis, increasing its activity. The regulatory region of GlnE binds the signal transduction protein PII (GlnB) which indicates the nitrogen status of the cell.</text>
</comment>
<keyword evidence="5 7" id="KW-0460">Magnesium</keyword>
<comment type="catalytic activity">
    <reaction evidence="7">
        <text>[glutamine synthetase]-L-tyrosine + ATP = [glutamine synthetase]-O(4)-(5'-adenylyl)-L-tyrosine + diphosphate</text>
        <dbReference type="Rhea" id="RHEA:18589"/>
        <dbReference type="Rhea" id="RHEA-COMP:10660"/>
        <dbReference type="Rhea" id="RHEA-COMP:10661"/>
        <dbReference type="ChEBI" id="CHEBI:30616"/>
        <dbReference type="ChEBI" id="CHEBI:33019"/>
        <dbReference type="ChEBI" id="CHEBI:46858"/>
        <dbReference type="ChEBI" id="CHEBI:83624"/>
        <dbReference type="EC" id="2.7.7.42"/>
    </reaction>
</comment>
<dbReference type="Gene3D" id="3.30.460.10">
    <property type="entry name" value="Beta Polymerase, domain 2"/>
    <property type="match status" value="2"/>
</dbReference>
<protein>
    <recommendedName>
        <fullName evidence="7">Bifunctional glutamine synthetase adenylyltransferase/adenylyl-removing enzyme</fullName>
    </recommendedName>
    <alternativeName>
        <fullName evidence="7">ATP:glutamine synthetase adenylyltransferase</fullName>
    </alternativeName>
    <alternativeName>
        <fullName evidence="7">ATase</fullName>
    </alternativeName>
    <domain>
        <recommendedName>
            <fullName evidence="7">Glutamine synthetase adenylyl-L-tyrosine phosphorylase</fullName>
            <ecNumber evidence="7">2.7.7.89</ecNumber>
        </recommendedName>
        <alternativeName>
            <fullName evidence="7">Adenylyl removase</fullName>
            <shortName evidence="7">AR</shortName>
            <shortName evidence="7">AT-N</shortName>
        </alternativeName>
    </domain>
    <domain>
        <recommendedName>
            <fullName evidence="7">Glutamine synthetase adenylyl transferase</fullName>
            <ecNumber evidence="7">2.7.7.42</ecNumber>
        </recommendedName>
        <alternativeName>
            <fullName evidence="7">Adenylyl transferase</fullName>
            <shortName evidence="7">AT</shortName>
            <shortName evidence="7">AT-C</shortName>
        </alternativeName>
    </domain>
</protein>
<accession>A0ABX0FN29</accession>